<dbReference type="Gene3D" id="2.40.160.20">
    <property type="match status" value="1"/>
</dbReference>
<evidence type="ECO:0008006" key="4">
    <source>
        <dbReference type="Google" id="ProtNLM"/>
    </source>
</evidence>
<keyword evidence="3" id="KW-1185">Reference proteome</keyword>
<dbReference type="Proteomes" id="UP000185639">
    <property type="component" value="Unassembled WGS sequence"/>
</dbReference>
<evidence type="ECO:0000313" key="2">
    <source>
        <dbReference type="EMBL" id="SIS91389.1"/>
    </source>
</evidence>
<dbReference type="EMBL" id="FTOH01000006">
    <property type="protein sequence ID" value="SIS91389.1"/>
    <property type="molecule type" value="Genomic_DNA"/>
</dbReference>
<reference evidence="3" key="1">
    <citation type="submission" date="2017-01" db="EMBL/GenBank/DDBJ databases">
        <authorList>
            <person name="Varghese N."/>
            <person name="Submissions S."/>
        </authorList>
    </citation>
    <scope>NUCLEOTIDE SEQUENCE [LARGE SCALE GENOMIC DNA]</scope>
    <source>
        <strain evidence="3">DSM 24913</strain>
    </source>
</reference>
<organism evidence="2 3">
    <name type="scientific">Thalassolituus maritimus</name>
    <dbReference type="NCBI Taxonomy" id="484498"/>
    <lineage>
        <taxon>Bacteria</taxon>
        <taxon>Pseudomonadati</taxon>
        <taxon>Pseudomonadota</taxon>
        <taxon>Gammaproteobacteria</taxon>
        <taxon>Oceanospirillales</taxon>
        <taxon>Oceanospirillaceae</taxon>
        <taxon>Thalassolituus</taxon>
    </lineage>
</organism>
<name>A0A1N7MZT4_9GAMM</name>
<dbReference type="SUPFAM" id="SSF56925">
    <property type="entry name" value="OMPA-like"/>
    <property type="match status" value="1"/>
</dbReference>
<dbReference type="InterPro" id="IPR011250">
    <property type="entry name" value="OMP/PagP_B-barrel"/>
</dbReference>
<keyword evidence="1" id="KW-0732">Signal</keyword>
<sequence>MTCLHNIKLKWVHGLALSGVLTVNAAFADCSKNDLRDDDNLCAYFVAGVNYSYLHPHSNGSSWRVTDEYGHGVEFAVGVHANENWSVEISYADLGSAGMNNLNTAIEGTQRIDYRVPAAWVQYRLLGDKMAEDWDLSVRTGISFMINKSSDPILPFKEQTTIQIPLGVSLQWWPEGDWGFRLKLDSYDYDVYSLSSSIMYGF</sequence>
<feature type="chain" id="PRO_5012771896" description="Outer membrane protein beta-barrel domain-containing protein" evidence="1">
    <location>
        <begin position="29"/>
        <end position="202"/>
    </location>
</feature>
<accession>A0A1N7MZT4</accession>
<dbReference type="STRING" id="484498.SAMN05421686_10674"/>
<dbReference type="RefSeq" id="WP_076515905.1">
    <property type="nucleotide sequence ID" value="NZ_FTOH01000006.1"/>
</dbReference>
<dbReference type="AlphaFoldDB" id="A0A1N7MZT4"/>
<dbReference type="OrthoDB" id="6197710at2"/>
<evidence type="ECO:0000256" key="1">
    <source>
        <dbReference type="SAM" id="SignalP"/>
    </source>
</evidence>
<protein>
    <recommendedName>
        <fullName evidence="4">Outer membrane protein beta-barrel domain-containing protein</fullName>
    </recommendedName>
</protein>
<feature type="signal peptide" evidence="1">
    <location>
        <begin position="1"/>
        <end position="28"/>
    </location>
</feature>
<proteinExistence type="predicted"/>
<gene>
    <name evidence="2" type="ORF">SAMN05421686_10674</name>
</gene>
<evidence type="ECO:0000313" key="3">
    <source>
        <dbReference type="Proteomes" id="UP000185639"/>
    </source>
</evidence>